<protein>
    <submittedName>
        <fullName evidence="9">KMO</fullName>
        <ecNumber evidence="9">1.14.13.9</ecNumber>
    </submittedName>
</protein>
<evidence type="ECO:0000256" key="4">
    <source>
        <dbReference type="ARBA" id="ARBA00022857"/>
    </source>
</evidence>
<proteinExistence type="predicted"/>
<keyword evidence="7" id="KW-0732">Signal</keyword>
<name>A0A812DPY1_ACAPH</name>
<feature type="chain" id="PRO_5032915558" evidence="7">
    <location>
        <begin position="22"/>
        <end position="340"/>
    </location>
</feature>
<dbReference type="GO" id="GO:0005741">
    <property type="term" value="C:mitochondrial outer membrane"/>
    <property type="evidence" value="ECO:0007669"/>
    <property type="project" value="TreeGrafter"/>
</dbReference>
<keyword evidence="2" id="KW-0285">Flavoprotein</keyword>
<evidence type="ECO:0000313" key="9">
    <source>
        <dbReference type="EMBL" id="CAE1308346.1"/>
    </source>
</evidence>
<dbReference type="PANTHER" id="PTHR46028">
    <property type="entry name" value="KYNURENINE 3-MONOOXYGENASE"/>
    <property type="match status" value="1"/>
</dbReference>
<dbReference type="Gene3D" id="3.50.50.60">
    <property type="entry name" value="FAD/NAD(P)-binding domain"/>
    <property type="match status" value="1"/>
</dbReference>
<dbReference type="Pfam" id="PF01494">
    <property type="entry name" value="FAD_binding_3"/>
    <property type="match status" value="1"/>
</dbReference>
<keyword evidence="3" id="KW-0274">FAD</keyword>
<evidence type="ECO:0000256" key="7">
    <source>
        <dbReference type="SAM" id="SignalP"/>
    </source>
</evidence>
<dbReference type="PRINTS" id="PR00420">
    <property type="entry name" value="RNGMNOXGNASE"/>
</dbReference>
<feature type="domain" description="FAD-binding" evidence="8">
    <location>
        <begin position="44"/>
        <end position="232"/>
    </location>
</feature>
<dbReference type="SUPFAM" id="SSF51905">
    <property type="entry name" value="FAD/NAD(P)-binding domain"/>
    <property type="match status" value="1"/>
</dbReference>
<organism evidence="9 10">
    <name type="scientific">Acanthosepion pharaonis</name>
    <name type="common">Pharaoh cuttlefish</name>
    <name type="synonym">Sepia pharaonis</name>
    <dbReference type="NCBI Taxonomy" id="158019"/>
    <lineage>
        <taxon>Eukaryota</taxon>
        <taxon>Metazoa</taxon>
        <taxon>Spiralia</taxon>
        <taxon>Lophotrochozoa</taxon>
        <taxon>Mollusca</taxon>
        <taxon>Cephalopoda</taxon>
        <taxon>Coleoidea</taxon>
        <taxon>Decapodiformes</taxon>
        <taxon>Sepiida</taxon>
        <taxon>Sepiina</taxon>
        <taxon>Sepiidae</taxon>
        <taxon>Acanthosepion</taxon>
    </lineage>
</organism>
<evidence type="ECO:0000256" key="5">
    <source>
        <dbReference type="ARBA" id="ARBA00023002"/>
    </source>
</evidence>
<sequence>MLSLSWFVCLYVSLSLFFSLSLDSFLCLSFLPDGELVEENFDVIIGNDGAFSAVRNQLMKTTRFDFQQCFIPHGYMELTIPPNSKGDFAMESNCLHIWPREEFMMIALPNLDRSFTTTLFMPFEIFESIHNEDDLINFFQKVFPDSIPFIGKQELIKTFLSRKALPLVSVKCKPYNKEGKVVIMGDAAHAMVPFYGQGMNAGFEDCLILEKFLNECNDNFDEALTKYSQFRHVDAISICDLAMYNYVEMRSLVNSKLFLLRKSLDNLLNKIFPSSWIPLYTMVSFSQIRYHECVENKKWQDQLLKRISKIITALSVSSLGFLLWIQRMNIISLLQEYGLM</sequence>
<feature type="signal peptide" evidence="7">
    <location>
        <begin position="1"/>
        <end position="21"/>
    </location>
</feature>
<dbReference type="OrthoDB" id="10053569at2759"/>
<evidence type="ECO:0000313" key="10">
    <source>
        <dbReference type="Proteomes" id="UP000597762"/>
    </source>
</evidence>
<dbReference type="Proteomes" id="UP000597762">
    <property type="component" value="Unassembled WGS sequence"/>
</dbReference>
<dbReference type="PANTHER" id="PTHR46028:SF2">
    <property type="entry name" value="KYNURENINE 3-MONOOXYGENASE"/>
    <property type="match status" value="1"/>
</dbReference>
<accession>A0A812DPY1</accession>
<keyword evidence="10" id="KW-1185">Reference proteome</keyword>
<dbReference type="InterPro" id="IPR036188">
    <property type="entry name" value="FAD/NAD-bd_sf"/>
</dbReference>
<dbReference type="EMBL" id="CAHIKZ030004180">
    <property type="protein sequence ID" value="CAE1308346.1"/>
    <property type="molecule type" value="Genomic_DNA"/>
</dbReference>
<dbReference type="GO" id="GO:0071949">
    <property type="term" value="F:FAD binding"/>
    <property type="evidence" value="ECO:0007669"/>
    <property type="project" value="InterPro"/>
</dbReference>
<comment type="caution">
    <text evidence="9">The sequence shown here is derived from an EMBL/GenBank/DDBJ whole genome shotgun (WGS) entry which is preliminary data.</text>
</comment>
<evidence type="ECO:0000256" key="2">
    <source>
        <dbReference type="ARBA" id="ARBA00022630"/>
    </source>
</evidence>
<dbReference type="GO" id="GO:0070189">
    <property type="term" value="P:kynurenine metabolic process"/>
    <property type="evidence" value="ECO:0007669"/>
    <property type="project" value="TreeGrafter"/>
</dbReference>
<evidence type="ECO:0000256" key="6">
    <source>
        <dbReference type="ARBA" id="ARBA00023033"/>
    </source>
</evidence>
<dbReference type="AlphaFoldDB" id="A0A812DPY1"/>
<comment type="cofactor">
    <cofactor evidence="1">
        <name>FAD</name>
        <dbReference type="ChEBI" id="CHEBI:57692"/>
    </cofactor>
</comment>
<keyword evidence="6" id="KW-0503">Monooxygenase</keyword>
<evidence type="ECO:0000256" key="1">
    <source>
        <dbReference type="ARBA" id="ARBA00001974"/>
    </source>
</evidence>
<dbReference type="GO" id="GO:0004502">
    <property type="term" value="F:kynurenine 3-monooxygenase activity"/>
    <property type="evidence" value="ECO:0007669"/>
    <property type="project" value="UniProtKB-EC"/>
</dbReference>
<dbReference type="EC" id="1.14.13.9" evidence="9"/>
<reference evidence="9" key="1">
    <citation type="submission" date="2021-01" db="EMBL/GenBank/DDBJ databases">
        <authorList>
            <person name="Li R."/>
            <person name="Bekaert M."/>
        </authorList>
    </citation>
    <scope>NUCLEOTIDE SEQUENCE</scope>
    <source>
        <strain evidence="9">Farmed</strain>
    </source>
</reference>
<dbReference type="InterPro" id="IPR002938">
    <property type="entry name" value="FAD-bd"/>
</dbReference>
<evidence type="ECO:0000256" key="3">
    <source>
        <dbReference type="ARBA" id="ARBA00022827"/>
    </source>
</evidence>
<keyword evidence="5 9" id="KW-0560">Oxidoreductase</keyword>
<gene>
    <name evidence="9" type="ORF">SPHA_60239</name>
</gene>
<keyword evidence="4" id="KW-0521">NADP</keyword>
<evidence type="ECO:0000259" key="8">
    <source>
        <dbReference type="Pfam" id="PF01494"/>
    </source>
</evidence>